<evidence type="ECO:0000313" key="2">
    <source>
        <dbReference type="EMBL" id="CBK97898.1"/>
    </source>
</evidence>
<reference evidence="2 3" key="2">
    <citation type="submission" date="2010-03" db="EMBL/GenBank/DDBJ databases">
        <authorList>
            <person name="Pajon A."/>
        </authorList>
    </citation>
    <scope>NUCLEOTIDE SEQUENCE [LARGE SCALE GENOMIC DNA]</scope>
    <source>
        <strain evidence="3">L2-6</strain>
    </source>
</reference>
<dbReference type="EMBL" id="FP929045">
    <property type="protein sequence ID" value="CBK97898.1"/>
    <property type="molecule type" value="Genomic_DNA"/>
</dbReference>
<gene>
    <name evidence="2" type="ORF">FP2_02080</name>
</gene>
<name>D4K305_9FIRM</name>
<accession>D4K305</accession>
<dbReference type="PROSITE" id="PS51257">
    <property type="entry name" value="PROKAR_LIPOPROTEIN"/>
    <property type="match status" value="1"/>
</dbReference>
<dbReference type="RefSeq" id="WP_015563664.1">
    <property type="nucleotide sequence ID" value="NC_021042.1"/>
</dbReference>
<reference evidence="2 3" key="1">
    <citation type="submission" date="2010-03" db="EMBL/GenBank/DDBJ databases">
        <title>The genome sequence of Faecalibacterium prausnitzii L2/6.</title>
        <authorList>
            <consortium name="metaHIT consortium -- http://www.metahit.eu/"/>
            <person name="Pajon A."/>
            <person name="Turner K."/>
            <person name="Parkhill J."/>
            <person name="Duncan S."/>
            <person name="Flint H."/>
        </authorList>
    </citation>
    <scope>NUCLEOTIDE SEQUENCE [LARGE SCALE GENOMIC DNA]</scope>
    <source>
        <strain evidence="3">L2-6</strain>
    </source>
</reference>
<organism evidence="2 3">
    <name type="scientific">Faecalibacterium prausnitzii L2-6</name>
    <dbReference type="NCBI Taxonomy" id="718252"/>
    <lineage>
        <taxon>Bacteria</taxon>
        <taxon>Bacillati</taxon>
        <taxon>Bacillota</taxon>
        <taxon>Clostridia</taxon>
        <taxon>Eubacteriales</taxon>
        <taxon>Oscillospiraceae</taxon>
        <taxon>Faecalibacterium</taxon>
    </lineage>
</organism>
<evidence type="ECO:0000313" key="3">
    <source>
        <dbReference type="Proteomes" id="UP000008804"/>
    </source>
</evidence>
<dbReference type="KEGG" id="fpr:FP2_02080"/>
<sequence length="163" mass="17525">MTKLRKLTALLLAGVLTLLLLTACSGGGGSSGPEAQAEAKVMRAINNGRAEPLANDDGMRTVANARLDDLDATLKFNAFGYTVFNKVDAKWDGDNKNATLTLVAKYDYNDTTLQKIIDQIKGNDQNEALDFALNGNYTKAGVVARTIRGQTYVAISLRVGRNL</sequence>
<keyword evidence="3" id="KW-1185">Reference proteome</keyword>
<dbReference type="PATRIC" id="fig|718252.3.peg.30"/>
<dbReference type="BioCyc" id="FPRA718252:G1375-172-MONOMER"/>
<keyword evidence="1" id="KW-0732">Signal</keyword>
<proteinExistence type="predicted"/>
<feature type="chain" id="PRO_5038454376" evidence="1">
    <location>
        <begin position="26"/>
        <end position="163"/>
    </location>
</feature>
<evidence type="ECO:0000256" key="1">
    <source>
        <dbReference type="SAM" id="SignalP"/>
    </source>
</evidence>
<feature type="signal peptide" evidence="1">
    <location>
        <begin position="1"/>
        <end position="25"/>
    </location>
</feature>
<dbReference type="HOGENOM" id="CLU_1658212_0_0_9"/>
<dbReference type="Proteomes" id="UP000008804">
    <property type="component" value="Chromosome"/>
</dbReference>
<protein>
    <submittedName>
        <fullName evidence="2">Uncharacterized protein</fullName>
    </submittedName>
</protein>
<dbReference type="AlphaFoldDB" id="D4K305"/>